<name>A0A3E0U7Y3_9GAMM</name>
<keyword evidence="4 7" id="KW-0067">ATP-binding</keyword>
<dbReference type="CDD" id="cd03255">
    <property type="entry name" value="ABC_MJ0796_LolCDE_FtsE"/>
    <property type="match status" value="1"/>
</dbReference>
<evidence type="ECO:0000256" key="5">
    <source>
        <dbReference type="SAM" id="MobiDB-lite"/>
    </source>
</evidence>
<gene>
    <name evidence="7" type="ORF">DXX94_16780</name>
</gene>
<evidence type="ECO:0000256" key="3">
    <source>
        <dbReference type="ARBA" id="ARBA00022741"/>
    </source>
</evidence>
<accession>A0A3E0U7Y3</accession>
<dbReference type="PANTHER" id="PTHR42798:SF7">
    <property type="entry name" value="ALPHA-D-RIBOSE 1-METHYLPHOSPHONATE 5-TRIPHOSPHATE SYNTHASE SUBUNIT PHNL"/>
    <property type="match status" value="1"/>
</dbReference>
<evidence type="ECO:0000313" key="8">
    <source>
        <dbReference type="Proteomes" id="UP000256899"/>
    </source>
</evidence>
<dbReference type="GO" id="GO:0016887">
    <property type="term" value="F:ATP hydrolysis activity"/>
    <property type="evidence" value="ECO:0007669"/>
    <property type="project" value="InterPro"/>
</dbReference>
<comment type="similarity">
    <text evidence="1">Belongs to the ABC transporter superfamily.</text>
</comment>
<organism evidence="7 8">
    <name type="scientific">Thalassotalea euphylliae</name>
    <dbReference type="NCBI Taxonomy" id="1655234"/>
    <lineage>
        <taxon>Bacteria</taxon>
        <taxon>Pseudomonadati</taxon>
        <taxon>Pseudomonadota</taxon>
        <taxon>Gammaproteobacteria</taxon>
        <taxon>Alteromonadales</taxon>
        <taxon>Colwelliaceae</taxon>
        <taxon>Thalassotalea</taxon>
    </lineage>
</organism>
<keyword evidence="8" id="KW-1185">Reference proteome</keyword>
<evidence type="ECO:0000313" key="7">
    <source>
        <dbReference type="EMBL" id="REL32235.1"/>
    </source>
</evidence>
<dbReference type="InterPro" id="IPR003593">
    <property type="entry name" value="AAA+_ATPase"/>
</dbReference>
<evidence type="ECO:0000256" key="1">
    <source>
        <dbReference type="ARBA" id="ARBA00005417"/>
    </source>
</evidence>
<dbReference type="Proteomes" id="UP000256899">
    <property type="component" value="Unassembled WGS sequence"/>
</dbReference>
<dbReference type="Pfam" id="PF00005">
    <property type="entry name" value="ABC_tran"/>
    <property type="match status" value="1"/>
</dbReference>
<keyword evidence="3" id="KW-0547">Nucleotide-binding</keyword>
<feature type="compositionally biased region" description="Polar residues" evidence="5">
    <location>
        <begin position="17"/>
        <end position="27"/>
    </location>
</feature>
<dbReference type="InterPro" id="IPR017871">
    <property type="entry name" value="ABC_transporter-like_CS"/>
</dbReference>
<dbReference type="RefSeq" id="WP_116017649.1">
    <property type="nucleotide sequence ID" value="NZ_QUOT01000001.1"/>
</dbReference>
<keyword evidence="2" id="KW-0813">Transport</keyword>
<feature type="region of interest" description="Disordered" evidence="5">
    <location>
        <begin position="17"/>
        <end position="39"/>
    </location>
</feature>
<sequence>MSLAVEIENLTFSYNQGKRNAAPTSHGSAEGSVEGSAEVSTESPVLDIPHWSVPQGQKCFIFGASGSGKTSLLNILAGILTPASGTVRVLGEPINQMSARQRDKFRAQHTGYIFQQFNLISYLTAVDNIKLANHFASQQGPKRKVSKKQTIMPLLERLGIPSADWHRPINQLSVGQQQRVGIARAFINQPKLLIADEPTSSLDTAARNNFINLLTQLCANDNSDQQTTLLFVSHDTQLAPHFDHVEALYDFNIAADNCQSDNSTDNNYQGNEHKREHR</sequence>
<dbReference type="EMBL" id="QUOT01000001">
    <property type="protein sequence ID" value="REL32235.1"/>
    <property type="molecule type" value="Genomic_DNA"/>
</dbReference>
<dbReference type="Gene3D" id="3.40.50.300">
    <property type="entry name" value="P-loop containing nucleotide triphosphate hydrolases"/>
    <property type="match status" value="1"/>
</dbReference>
<comment type="caution">
    <text evidence="7">The sequence shown here is derived from an EMBL/GenBank/DDBJ whole genome shotgun (WGS) entry which is preliminary data.</text>
</comment>
<proteinExistence type="inferred from homology"/>
<dbReference type="SUPFAM" id="SSF52540">
    <property type="entry name" value="P-loop containing nucleoside triphosphate hydrolases"/>
    <property type="match status" value="1"/>
</dbReference>
<dbReference type="InterPro" id="IPR017911">
    <property type="entry name" value="MacB-like_ATP-bd"/>
</dbReference>
<reference evidence="8" key="1">
    <citation type="submission" date="2018-08" db="EMBL/GenBank/DDBJ databases">
        <title>Thalassotalea euphylliae genome.</title>
        <authorList>
            <person name="Summers S."/>
            <person name="Rice S.A."/>
            <person name="Freckelton M.L."/>
            <person name="Nedved B.T."/>
            <person name="Hadfield M.G."/>
        </authorList>
    </citation>
    <scope>NUCLEOTIDE SEQUENCE [LARGE SCALE GENOMIC DNA]</scope>
    <source>
        <strain evidence="8">H3</strain>
    </source>
</reference>
<evidence type="ECO:0000256" key="4">
    <source>
        <dbReference type="ARBA" id="ARBA00022840"/>
    </source>
</evidence>
<dbReference type="AlphaFoldDB" id="A0A3E0U7Y3"/>
<evidence type="ECO:0000256" key="2">
    <source>
        <dbReference type="ARBA" id="ARBA00022448"/>
    </source>
</evidence>
<dbReference type="PANTHER" id="PTHR42798">
    <property type="entry name" value="LIPOPROTEIN-RELEASING SYSTEM ATP-BINDING PROTEIN LOLD"/>
    <property type="match status" value="1"/>
</dbReference>
<evidence type="ECO:0000259" key="6">
    <source>
        <dbReference type="PROSITE" id="PS50893"/>
    </source>
</evidence>
<dbReference type="PROSITE" id="PS50893">
    <property type="entry name" value="ABC_TRANSPORTER_2"/>
    <property type="match status" value="1"/>
</dbReference>
<dbReference type="InterPro" id="IPR003439">
    <property type="entry name" value="ABC_transporter-like_ATP-bd"/>
</dbReference>
<dbReference type="SMART" id="SM00382">
    <property type="entry name" value="AAA"/>
    <property type="match status" value="1"/>
</dbReference>
<protein>
    <submittedName>
        <fullName evidence="7">ABC transporter ATP-binding protein</fullName>
    </submittedName>
</protein>
<dbReference type="InterPro" id="IPR027417">
    <property type="entry name" value="P-loop_NTPase"/>
</dbReference>
<dbReference type="GO" id="GO:0005524">
    <property type="term" value="F:ATP binding"/>
    <property type="evidence" value="ECO:0007669"/>
    <property type="project" value="UniProtKB-KW"/>
</dbReference>
<feature type="domain" description="ABC transporter" evidence="6">
    <location>
        <begin position="5"/>
        <end position="275"/>
    </location>
</feature>
<dbReference type="PROSITE" id="PS00211">
    <property type="entry name" value="ABC_TRANSPORTER_1"/>
    <property type="match status" value="1"/>
</dbReference>